<dbReference type="Proteomes" id="UP000658127">
    <property type="component" value="Unassembled WGS sequence"/>
</dbReference>
<sequence>MSFMGKAGLAVAALGLATGSVFGAGAAQAANLHGVIALSANDWAYGVGINAATFEEARDEAMAICDAEDCRILVSWANGCAAIVESNEGVAAGSGANSGDAQRAAFQRLSELTPTAQLANFGSSDLSGAKLVEVVCTANAR</sequence>
<evidence type="ECO:0000256" key="1">
    <source>
        <dbReference type="SAM" id="SignalP"/>
    </source>
</evidence>
<organism evidence="3 4">
    <name type="scientific">Nocardia rhizosphaerihabitans</name>
    <dbReference type="NCBI Taxonomy" id="1691570"/>
    <lineage>
        <taxon>Bacteria</taxon>
        <taxon>Bacillati</taxon>
        <taxon>Actinomycetota</taxon>
        <taxon>Actinomycetes</taxon>
        <taxon>Mycobacteriales</taxon>
        <taxon>Nocardiaceae</taxon>
        <taxon>Nocardia</taxon>
    </lineage>
</organism>
<feature type="domain" description="DUF4189" evidence="2">
    <location>
        <begin position="34"/>
        <end position="111"/>
    </location>
</feature>
<protein>
    <recommendedName>
        <fullName evidence="2">DUF4189 domain-containing protein</fullName>
    </recommendedName>
</protein>
<dbReference type="RefSeq" id="WP_189023491.1">
    <property type="nucleotide sequence ID" value="NZ_BMNE01000001.1"/>
</dbReference>
<keyword evidence="1" id="KW-0732">Signal</keyword>
<dbReference type="EMBL" id="BMNE01000001">
    <property type="protein sequence ID" value="GGN68636.1"/>
    <property type="molecule type" value="Genomic_DNA"/>
</dbReference>
<keyword evidence="4" id="KW-1185">Reference proteome</keyword>
<evidence type="ECO:0000313" key="3">
    <source>
        <dbReference type="EMBL" id="GGN68636.1"/>
    </source>
</evidence>
<evidence type="ECO:0000259" key="2">
    <source>
        <dbReference type="Pfam" id="PF13827"/>
    </source>
</evidence>
<accession>A0ABQ2K5S5</accession>
<dbReference type="Pfam" id="PF13827">
    <property type="entry name" value="DUF4189"/>
    <property type="match status" value="1"/>
</dbReference>
<name>A0ABQ2K5S5_9NOCA</name>
<feature type="signal peptide" evidence="1">
    <location>
        <begin position="1"/>
        <end position="23"/>
    </location>
</feature>
<dbReference type="InterPro" id="IPR025240">
    <property type="entry name" value="DUF4189"/>
</dbReference>
<comment type="caution">
    <text evidence="3">The sequence shown here is derived from an EMBL/GenBank/DDBJ whole genome shotgun (WGS) entry which is preliminary data.</text>
</comment>
<proteinExistence type="predicted"/>
<gene>
    <name evidence="3" type="ORF">GCM10011610_06010</name>
</gene>
<feature type="chain" id="PRO_5045118509" description="DUF4189 domain-containing protein" evidence="1">
    <location>
        <begin position="24"/>
        <end position="141"/>
    </location>
</feature>
<reference evidence="4" key="1">
    <citation type="journal article" date="2019" name="Int. J. Syst. Evol. Microbiol.">
        <title>The Global Catalogue of Microorganisms (GCM) 10K type strain sequencing project: providing services to taxonomists for standard genome sequencing and annotation.</title>
        <authorList>
            <consortium name="The Broad Institute Genomics Platform"/>
            <consortium name="The Broad Institute Genome Sequencing Center for Infectious Disease"/>
            <person name="Wu L."/>
            <person name="Ma J."/>
        </authorList>
    </citation>
    <scope>NUCLEOTIDE SEQUENCE [LARGE SCALE GENOMIC DNA]</scope>
    <source>
        <strain evidence="4">CGMCC 4.7329</strain>
    </source>
</reference>
<evidence type="ECO:0000313" key="4">
    <source>
        <dbReference type="Proteomes" id="UP000658127"/>
    </source>
</evidence>